<evidence type="ECO:0008006" key="4">
    <source>
        <dbReference type="Google" id="ProtNLM"/>
    </source>
</evidence>
<evidence type="ECO:0000256" key="1">
    <source>
        <dbReference type="SAM" id="SignalP"/>
    </source>
</evidence>
<keyword evidence="3" id="KW-1185">Reference proteome</keyword>
<protein>
    <recommendedName>
        <fullName evidence="4">Lipid A deacylase LpxR family protein</fullName>
    </recommendedName>
</protein>
<sequence length="335" mass="38415">MKRWLPLFFLCLLAMTASAQITQDATKQLRIYEDDDFFNIWGRGTDRGYSNGSSIGYLYMKKKKSVFLDKWILPVAGPHAINVFEWDGMQIMITPNQIADTSYIPKDFYYAGALYATHGLTSYNPERKYSFHSEFVFGVLGPWAFAKETQTFFHNLIGYQPPRGWEYQVPNAPLINYNFTYEIMLWNPVDYLEIVGSANGKIGTMTTSASALTYIRAGLFNPYFGHRDLAVATKRRFQLYAMARPQFSMIGYNALLQGGIFRSRNSNFEELNNYQETHMRHWTIGMDYGIGIVINRASINYTQKTRTEWMSGTGKHSVGNITLLIPISRKTIPGD</sequence>
<dbReference type="OrthoDB" id="622552at2"/>
<evidence type="ECO:0000313" key="3">
    <source>
        <dbReference type="Proteomes" id="UP000199310"/>
    </source>
</evidence>
<proteinExistence type="predicted"/>
<dbReference type="Proteomes" id="UP000199310">
    <property type="component" value="Unassembled WGS sequence"/>
</dbReference>
<evidence type="ECO:0000313" key="2">
    <source>
        <dbReference type="EMBL" id="SEW07733.1"/>
    </source>
</evidence>
<dbReference type="RefSeq" id="WP_089890092.1">
    <property type="nucleotide sequence ID" value="NZ_FOJG01000001.1"/>
</dbReference>
<keyword evidence="1" id="KW-0732">Signal</keyword>
<gene>
    <name evidence="2" type="ORF">SAMN04488122_0491</name>
</gene>
<dbReference type="AlphaFoldDB" id="A0A1I0P0P9"/>
<dbReference type="STRING" id="29529.SAMN04488122_0491"/>
<reference evidence="3" key="1">
    <citation type="submission" date="2016-10" db="EMBL/GenBank/DDBJ databases">
        <authorList>
            <person name="Varghese N."/>
            <person name="Submissions S."/>
        </authorList>
    </citation>
    <scope>NUCLEOTIDE SEQUENCE [LARGE SCALE GENOMIC DNA]</scope>
    <source>
        <strain evidence="3">DSM 3695</strain>
    </source>
</reference>
<feature type="signal peptide" evidence="1">
    <location>
        <begin position="1"/>
        <end position="19"/>
    </location>
</feature>
<dbReference type="InterPro" id="IPR018707">
    <property type="entry name" value="LpxR"/>
</dbReference>
<accession>A0A1I0P0P9</accession>
<feature type="chain" id="PRO_5011458082" description="Lipid A deacylase LpxR family protein" evidence="1">
    <location>
        <begin position="20"/>
        <end position="335"/>
    </location>
</feature>
<dbReference type="EMBL" id="FOJG01000001">
    <property type="protein sequence ID" value="SEW07733.1"/>
    <property type="molecule type" value="Genomic_DNA"/>
</dbReference>
<dbReference type="Pfam" id="PF09982">
    <property type="entry name" value="LpxR"/>
    <property type="match status" value="1"/>
</dbReference>
<dbReference type="Gene3D" id="2.40.128.140">
    <property type="entry name" value="Outer membrane protein"/>
    <property type="match status" value="1"/>
</dbReference>
<name>A0A1I0P0P9_9BACT</name>
<dbReference type="InterPro" id="IPR037107">
    <property type="entry name" value="Put_OMP_sf"/>
</dbReference>
<organism evidence="2 3">
    <name type="scientific">Chitinophaga arvensicola</name>
    <dbReference type="NCBI Taxonomy" id="29529"/>
    <lineage>
        <taxon>Bacteria</taxon>
        <taxon>Pseudomonadati</taxon>
        <taxon>Bacteroidota</taxon>
        <taxon>Chitinophagia</taxon>
        <taxon>Chitinophagales</taxon>
        <taxon>Chitinophagaceae</taxon>
        <taxon>Chitinophaga</taxon>
    </lineage>
</organism>